<evidence type="ECO:0000313" key="7">
    <source>
        <dbReference type="EMBL" id="MBW94706.1"/>
    </source>
</evidence>
<dbReference type="PANTHER" id="PTHR21433">
    <property type="entry name" value="TRANSMEMBRANE PROTEIN INDUCED BY TUMOR NECROSIS FACTOR ALPHA"/>
    <property type="match status" value="1"/>
</dbReference>
<dbReference type="GO" id="GO:0016020">
    <property type="term" value="C:membrane"/>
    <property type="evidence" value="ECO:0007669"/>
    <property type="project" value="UniProtKB-SubCell"/>
</dbReference>
<keyword evidence="5 6" id="KW-0472">Membrane</keyword>
<reference evidence="7" key="1">
    <citation type="submission" date="2018-02" db="EMBL/GenBank/DDBJ databases">
        <title>Rhizophora mucronata_Transcriptome.</title>
        <authorList>
            <person name="Meera S.P."/>
            <person name="Sreeshan A."/>
            <person name="Augustine A."/>
        </authorList>
    </citation>
    <scope>NUCLEOTIDE SEQUENCE</scope>
    <source>
        <tissue evidence="7">Leaf</tissue>
    </source>
</reference>
<sequence length="366" mass="41894">METRNRRVEESESESVKEIEDEVGRIVEQAKELQESAVSLIASSSKEEQSLRQRALSLDSSIRRCLTLLHSLVSNHTLDSKLGDKLEEDLRRARCIVADGEASAFLPAKTQGGFLRMFLGPINVRASRKDVQLKVKEEYNSYRDRTALLFLLFPSFLLILRSSVWNGCLPAFPVQLYQAWLLFLYTGLALRENILRANGSDIRPWWIYHHYCAMVMALVSLTWEIKGQPDCALKQRGVQLFLQWAMMQGVAMLLQNRYQRQRLYTRIALGKAKRMDVVWGETAGVHGQLWLLCPILFILQGFEAYVGLQLLRTAFVGVVSEWQVIFCGILLVLMAVGNFLNTVQTLMAKSRFKAKMKRSRSKQELD</sequence>
<evidence type="ECO:0000256" key="2">
    <source>
        <dbReference type="ARBA" id="ARBA00009700"/>
    </source>
</evidence>
<comment type="subcellular location">
    <subcellularLocation>
        <location evidence="1">Membrane</location>
        <topology evidence="1">Multi-pass membrane protein</topology>
    </subcellularLocation>
</comment>
<dbReference type="InterPro" id="IPR012926">
    <property type="entry name" value="TMEM120A/B"/>
</dbReference>
<feature type="transmembrane region" description="Helical" evidence="6">
    <location>
        <begin position="237"/>
        <end position="256"/>
    </location>
</feature>
<name>A0A2P2JML1_RHIMU</name>
<proteinExistence type="inferred from homology"/>
<evidence type="ECO:0000256" key="1">
    <source>
        <dbReference type="ARBA" id="ARBA00004141"/>
    </source>
</evidence>
<keyword evidence="4 6" id="KW-1133">Transmembrane helix</keyword>
<feature type="transmembrane region" description="Helical" evidence="6">
    <location>
        <begin position="176"/>
        <end position="194"/>
    </location>
</feature>
<dbReference type="AlphaFoldDB" id="A0A2P2JML1"/>
<accession>A0A2P2JML1</accession>
<dbReference type="EMBL" id="GGEC01014223">
    <property type="protein sequence ID" value="MBW94706.1"/>
    <property type="molecule type" value="Transcribed_RNA"/>
</dbReference>
<evidence type="ECO:0000256" key="4">
    <source>
        <dbReference type="ARBA" id="ARBA00022989"/>
    </source>
</evidence>
<keyword evidence="3 6" id="KW-0812">Transmembrane</keyword>
<evidence type="ECO:0000256" key="5">
    <source>
        <dbReference type="ARBA" id="ARBA00023136"/>
    </source>
</evidence>
<feature type="transmembrane region" description="Helical" evidence="6">
    <location>
        <begin position="322"/>
        <end position="348"/>
    </location>
</feature>
<comment type="similarity">
    <text evidence="2">Belongs to the TMEM120 family.</text>
</comment>
<dbReference type="Pfam" id="PF07851">
    <property type="entry name" value="TMEM120A-B"/>
    <property type="match status" value="1"/>
</dbReference>
<organism evidence="7">
    <name type="scientific">Rhizophora mucronata</name>
    <name type="common">Asiatic mangrove</name>
    <dbReference type="NCBI Taxonomy" id="61149"/>
    <lineage>
        <taxon>Eukaryota</taxon>
        <taxon>Viridiplantae</taxon>
        <taxon>Streptophyta</taxon>
        <taxon>Embryophyta</taxon>
        <taxon>Tracheophyta</taxon>
        <taxon>Spermatophyta</taxon>
        <taxon>Magnoliopsida</taxon>
        <taxon>eudicotyledons</taxon>
        <taxon>Gunneridae</taxon>
        <taxon>Pentapetalae</taxon>
        <taxon>rosids</taxon>
        <taxon>fabids</taxon>
        <taxon>Malpighiales</taxon>
        <taxon>Rhizophoraceae</taxon>
        <taxon>Rhizophora</taxon>
    </lineage>
</organism>
<feature type="transmembrane region" description="Helical" evidence="6">
    <location>
        <begin position="146"/>
        <end position="164"/>
    </location>
</feature>
<feature type="transmembrane region" description="Helical" evidence="6">
    <location>
        <begin position="277"/>
        <end position="302"/>
    </location>
</feature>
<evidence type="ECO:0000256" key="3">
    <source>
        <dbReference type="ARBA" id="ARBA00022692"/>
    </source>
</evidence>
<dbReference type="PANTHER" id="PTHR21433:SF0">
    <property type="entry name" value="TRANSMEMBRANE PROTEIN 120 HOMOLOG"/>
    <property type="match status" value="1"/>
</dbReference>
<evidence type="ECO:0000256" key="6">
    <source>
        <dbReference type="SAM" id="Phobius"/>
    </source>
</evidence>
<feature type="transmembrane region" description="Helical" evidence="6">
    <location>
        <begin position="206"/>
        <end position="225"/>
    </location>
</feature>
<protein>
    <submittedName>
        <fullName evidence="7">Transmembrane protein 120 homolog</fullName>
    </submittedName>
</protein>